<keyword evidence="3" id="KW-1185">Reference proteome</keyword>
<evidence type="ECO:0000256" key="1">
    <source>
        <dbReference type="SAM" id="MobiDB-lite"/>
    </source>
</evidence>
<feature type="compositionally biased region" description="Polar residues" evidence="1">
    <location>
        <begin position="7"/>
        <end position="17"/>
    </location>
</feature>
<sequence length="258" mass="29135">MLEGPQTVPSEPQTSQAARAKNKSKRKPKGGGPATAEEIVTTMEAAVAVLHRLGHTLCLFGSAGCAMYGMDHRIPHDVDVIVLGAAHDCEHIKLSIPRLDNRFFLVPARNPQNHWNVLWFRPMKKRQVKVDVLSPGTIGIPAIPPFAIQYPYGRMPLAPFLCLLLLKLQGYFDHLEHTEKRMRDKIPDDIRDMESMVRLGVIYHGAHINQLNSGWYTPEFIETALYRAKEFVKVSPVSAQYWRRMGFNVQDPLDSGLM</sequence>
<name>A0A0D7BQ04_9AGAR</name>
<evidence type="ECO:0000313" key="2">
    <source>
        <dbReference type="EMBL" id="KIY71671.1"/>
    </source>
</evidence>
<dbReference type="AlphaFoldDB" id="A0A0D7BQ04"/>
<dbReference type="OrthoDB" id="3133286at2759"/>
<gene>
    <name evidence="2" type="ORF">CYLTODRAFT_418574</name>
</gene>
<organism evidence="2 3">
    <name type="scientific">Cylindrobasidium torrendii FP15055 ss-10</name>
    <dbReference type="NCBI Taxonomy" id="1314674"/>
    <lineage>
        <taxon>Eukaryota</taxon>
        <taxon>Fungi</taxon>
        <taxon>Dikarya</taxon>
        <taxon>Basidiomycota</taxon>
        <taxon>Agaricomycotina</taxon>
        <taxon>Agaricomycetes</taxon>
        <taxon>Agaricomycetidae</taxon>
        <taxon>Agaricales</taxon>
        <taxon>Marasmiineae</taxon>
        <taxon>Physalacriaceae</taxon>
        <taxon>Cylindrobasidium</taxon>
    </lineage>
</organism>
<feature type="region of interest" description="Disordered" evidence="1">
    <location>
        <begin position="1"/>
        <end position="35"/>
    </location>
</feature>
<reference evidence="2 3" key="1">
    <citation type="journal article" date="2015" name="Fungal Genet. Biol.">
        <title>Evolution of novel wood decay mechanisms in Agaricales revealed by the genome sequences of Fistulina hepatica and Cylindrobasidium torrendii.</title>
        <authorList>
            <person name="Floudas D."/>
            <person name="Held B.W."/>
            <person name="Riley R."/>
            <person name="Nagy L.G."/>
            <person name="Koehler G."/>
            <person name="Ransdell A.S."/>
            <person name="Younus H."/>
            <person name="Chow J."/>
            <person name="Chiniquy J."/>
            <person name="Lipzen A."/>
            <person name="Tritt A."/>
            <person name="Sun H."/>
            <person name="Haridas S."/>
            <person name="LaButti K."/>
            <person name="Ohm R.A."/>
            <person name="Kues U."/>
            <person name="Blanchette R.A."/>
            <person name="Grigoriev I.V."/>
            <person name="Minto R.E."/>
            <person name="Hibbett D.S."/>
        </authorList>
    </citation>
    <scope>NUCLEOTIDE SEQUENCE [LARGE SCALE GENOMIC DNA]</scope>
    <source>
        <strain evidence="2 3">FP15055 ss-10</strain>
    </source>
</reference>
<accession>A0A0D7BQ04</accession>
<dbReference type="EMBL" id="KN880451">
    <property type="protein sequence ID" value="KIY71671.1"/>
    <property type="molecule type" value="Genomic_DNA"/>
</dbReference>
<dbReference type="Proteomes" id="UP000054007">
    <property type="component" value="Unassembled WGS sequence"/>
</dbReference>
<dbReference type="STRING" id="1314674.A0A0D7BQ04"/>
<protein>
    <submittedName>
        <fullName evidence="2">Uncharacterized protein</fullName>
    </submittedName>
</protein>
<proteinExistence type="predicted"/>
<feature type="compositionally biased region" description="Basic residues" evidence="1">
    <location>
        <begin position="20"/>
        <end position="29"/>
    </location>
</feature>
<evidence type="ECO:0000313" key="3">
    <source>
        <dbReference type="Proteomes" id="UP000054007"/>
    </source>
</evidence>